<sequence>MELQQEKVIKEAGDHFTGRNYIEALRSLLQIIPSQPVTEYIKESRDFLEYEIFRDVGKIPVNSDSKITFLLASLISASEIKRYFAYYAQALFDLAEASESLFYYKKASAKALKALRFLDFSNDEKKMYNIIQESRVKIKNLKKNPPMPINIQQEAREWNGNKELKAYWEGLSIPFRKSFMKISVQELKNYVNGDQQTLIEVLKTVQKRQKWKVWICRSCSQKFSSSEACHCHIEEEHLADFKPSDISWINQVWADSHSISVGLWKQVDVVACVQKINTRFEDVKAFEYKDGWCKDWTVTKESDRGSLLQEIRFLLLSLIKHRVISDSFREWIMHMVVKKLDKHDVSKEKIIDCHLEETPQSICFLERDELRPQFFSFYERS</sequence>
<reference evidence="4 5" key="1">
    <citation type="submission" date="2024-04" db="EMBL/GenBank/DDBJ databases">
        <title>Genome assembly C_amara_ONT_v2.</title>
        <authorList>
            <person name="Yant L."/>
            <person name="Moore C."/>
            <person name="Slenker M."/>
        </authorList>
    </citation>
    <scope>NUCLEOTIDE SEQUENCE [LARGE SCALE GENOMIC DNA]</scope>
    <source>
        <tissue evidence="4">Leaf</tissue>
    </source>
</reference>
<keyword evidence="2" id="KW-0378">Hydrolase</keyword>
<dbReference type="EMBL" id="JBANAX010000682">
    <property type="protein sequence ID" value="KAL1197902.1"/>
    <property type="molecule type" value="Genomic_DNA"/>
</dbReference>
<evidence type="ECO:0000256" key="1">
    <source>
        <dbReference type="ARBA" id="ARBA00022786"/>
    </source>
</evidence>
<dbReference type="InterPro" id="IPR052398">
    <property type="entry name" value="Ubiquitin_hydrolase_53/54"/>
</dbReference>
<dbReference type="InterPro" id="IPR006866">
    <property type="entry name" value="DUF627_N"/>
</dbReference>
<gene>
    <name evidence="4" type="ORF">V5N11_035759</name>
</gene>
<dbReference type="PROSITE" id="PS00028">
    <property type="entry name" value="ZINC_FINGER_C2H2_1"/>
    <property type="match status" value="1"/>
</dbReference>
<keyword evidence="5" id="KW-1185">Reference proteome</keyword>
<comment type="caution">
    <text evidence="4">The sequence shown here is derived from an EMBL/GenBank/DDBJ whole genome shotgun (WGS) entry which is preliminary data.</text>
</comment>
<evidence type="ECO:0000313" key="5">
    <source>
        <dbReference type="Proteomes" id="UP001558713"/>
    </source>
</evidence>
<dbReference type="Proteomes" id="UP001558713">
    <property type="component" value="Unassembled WGS sequence"/>
</dbReference>
<keyword evidence="1" id="KW-0833">Ubl conjugation pathway</keyword>
<evidence type="ECO:0000313" key="4">
    <source>
        <dbReference type="EMBL" id="KAL1197902.1"/>
    </source>
</evidence>
<feature type="domain" description="C2H2-type" evidence="3">
    <location>
        <begin position="216"/>
        <end position="237"/>
    </location>
</feature>
<dbReference type="AlphaFoldDB" id="A0ABD0ZTF6"/>
<dbReference type="GO" id="GO:0016787">
    <property type="term" value="F:hydrolase activity"/>
    <property type="evidence" value="ECO:0007669"/>
    <property type="project" value="UniProtKB-KW"/>
</dbReference>
<dbReference type="InterPro" id="IPR013087">
    <property type="entry name" value="Znf_C2H2_type"/>
</dbReference>
<evidence type="ECO:0000259" key="3">
    <source>
        <dbReference type="PROSITE" id="PS00028"/>
    </source>
</evidence>
<dbReference type="PANTHER" id="PTHR22975">
    <property type="entry name" value="UBIQUITIN SPECIFIC PROTEINASE"/>
    <property type="match status" value="1"/>
</dbReference>
<proteinExistence type="predicted"/>
<organism evidence="4 5">
    <name type="scientific">Cardamine amara subsp. amara</name>
    <dbReference type="NCBI Taxonomy" id="228776"/>
    <lineage>
        <taxon>Eukaryota</taxon>
        <taxon>Viridiplantae</taxon>
        <taxon>Streptophyta</taxon>
        <taxon>Embryophyta</taxon>
        <taxon>Tracheophyta</taxon>
        <taxon>Spermatophyta</taxon>
        <taxon>Magnoliopsida</taxon>
        <taxon>eudicotyledons</taxon>
        <taxon>Gunneridae</taxon>
        <taxon>Pentapetalae</taxon>
        <taxon>rosids</taxon>
        <taxon>malvids</taxon>
        <taxon>Brassicales</taxon>
        <taxon>Brassicaceae</taxon>
        <taxon>Cardamineae</taxon>
        <taxon>Cardamine</taxon>
    </lineage>
</organism>
<dbReference type="Pfam" id="PF04780">
    <property type="entry name" value="DUF629"/>
    <property type="match status" value="1"/>
</dbReference>
<protein>
    <recommendedName>
        <fullName evidence="3">C2H2-type domain-containing protein</fullName>
    </recommendedName>
</protein>
<accession>A0ABD0ZTF6</accession>
<name>A0ABD0ZTF6_CARAN</name>
<dbReference type="PANTHER" id="PTHR22975:SF9">
    <property type="entry name" value="ECHINUS SPLICE FORM 3"/>
    <property type="match status" value="1"/>
</dbReference>
<dbReference type="Pfam" id="PF04781">
    <property type="entry name" value="DUF627"/>
    <property type="match status" value="1"/>
</dbReference>
<evidence type="ECO:0000256" key="2">
    <source>
        <dbReference type="ARBA" id="ARBA00022801"/>
    </source>
</evidence>
<dbReference type="InterPro" id="IPR006865">
    <property type="entry name" value="DUF629"/>
</dbReference>